<reference evidence="1 2" key="1">
    <citation type="submission" date="2018-09" db="EMBL/GenBank/DDBJ databases">
        <authorList>
            <person name="Ulbrich M.C."/>
            <person name="Stoner T.H."/>
            <person name="Garlena R.A."/>
            <person name="Russell D.A."/>
            <person name="Pope W.H."/>
            <person name="Jacobs-Sera D."/>
            <person name="Hatfull G.F."/>
        </authorList>
    </citation>
    <scope>NUCLEOTIDE SEQUENCE [LARGE SCALE GENOMIC DNA]</scope>
</reference>
<protein>
    <submittedName>
        <fullName evidence="1">Uncharacterized protein</fullName>
    </submittedName>
</protein>
<evidence type="ECO:0000313" key="2">
    <source>
        <dbReference type="Proteomes" id="UP000280317"/>
    </source>
</evidence>
<dbReference type="KEGG" id="vg:77932180"/>
<accession>A0A3G2KFY2</accession>
<dbReference type="Proteomes" id="UP000280317">
    <property type="component" value="Segment"/>
</dbReference>
<name>A0A3G2KFY2_9CAUD</name>
<evidence type="ECO:0000313" key="1">
    <source>
        <dbReference type="EMBL" id="AYN57867.1"/>
    </source>
</evidence>
<proteinExistence type="predicted"/>
<keyword evidence="2" id="KW-1185">Reference proteome</keyword>
<sequence length="130" mass="13498">MIIDTSGLDDLAGDMRAAPDALMGEVGKVVSKGALNIKQQIQRDFRGSRHFSNAIVANVRYNRKVLASSAEAEIAPYVDQEGFGSLVGIAVHGASRGGGGTVPDPIHALLAEAPGFEQALLNLAGTALDE</sequence>
<organism evidence="1 2">
    <name type="scientific">Arthrobacter phage Faja</name>
    <dbReference type="NCBI Taxonomy" id="2419957"/>
    <lineage>
        <taxon>Viruses</taxon>
        <taxon>Duplodnaviria</taxon>
        <taxon>Heunggongvirae</taxon>
        <taxon>Uroviricota</taxon>
        <taxon>Caudoviricetes</taxon>
        <taxon>Fajavirus</taxon>
        <taxon>Fajavirus faja</taxon>
    </lineage>
</organism>
<dbReference type="GeneID" id="77932180"/>
<gene>
    <name evidence="1" type="primary">12</name>
    <name evidence="1" type="ORF">PBI_FAJA_12</name>
</gene>
<dbReference type="EMBL" id="MH834612">
    <property type="protein sequence ID" value="AYN57867.1"/>
    <property type="molecule type" value="Genomic_DNA"/>
</dbReference>
<dbReference type="RefSeq" id="YP_010656298.1">
    <property type="nucleotide sequence ID" value="NC_070837.1"/>
</dbReference>